<dbReference type="AlphaFoldDB" id="A0A9Q1JE99"/>
<sequence length="80" mass="9046">MKEMDGQTGDVRRSREHTPSAMNGQVWGEESPLPPVYRVMPHPSTPSYPTLPFTSRLKRDYDHSRHGCAMTSSTLAFRAL</sequence>
<evidence type="ECO:0000313" key="2">
    <source>
        <dbReference type="EMBL" id="KAJ8381059.1"/>
    </source>
</evidence>
<proteinExistence type="predicted"/>
<evidence type="ECO:0000313" key="3">
    <source>
        <dbReference type="Proteomes" id="UP001152622"/>
    </source>
</evidence>
<comment type="caution">
    <text evidence="2">The sequence shown here is derived from an EMBL/GenBank/DDBJ whole genome shotgun (WGS) entry which is preliminary data.</text>
</comment>
<accession>A0A9Q1JE99</accession>
<protein>
    <submittedName>
        <fullName evidence="2">Uncharacterized protein</fullName>
    </submittedName>
</protein>
<reference evidence="2" key="1">
    <citation type="journal article" date="2023" name="Science">
        <title>Genome structures resolve the early diversification of teleost fishes.</title>
        <authorList>
            <person name="Parey E."/>
            <person name="Louis A."/>
            <person name="Montfort J."/>
            <person name="Bouchez O."/>
            <person name="Roques C."/>
            <person name="Iampietro C."/>
            <person name="Lluch J."/>
            <person name="Castinel A."/>
            <person name="Donnadieu C."/>
            <person name="Desvignes T."/>
            <person name="Floi Bucao C."/>
            <person name="Jouanno E."/>
            <person name="Wen M."/>
            <person name="Mejri S."/>
            <person name="Dirks R."/>
            <person name="Jansen H."/>
            <person name="Henkel C."/>
            <person name="Chen W.J."/>
            <person name="Zahm M."/>
            <person name="Cabau C."/>
            <person name="Klopp C."/>
            <person name="Thompson A.W."/>
            <person name="Robinson-Rechavi M."/>
            <person name="Braasch I."/>
            <person name="Lecointre G."/>
            <person name="Bobe J."/>
            <person name="Postlethwait J.H."/>
            <person name="Berthelot C."/>
            <person name="Roest Crollius H."/>
            <person name="Guiguen Y."/>
        </authorList>
    </citation>
    <scope>NUCLEOTIDE SEQUENCE</scope>
    <source>
        <strain evidence="2">WJC10195</strain>
    </source>
</reference>
<feature type="region of interest" description="Disordered" evidence="1">
    <location>
        <begin position="1"/>
        <end position="29"/>
    </location>
</feature>
<dbReference type="Proteomes" id="UP001152622">
    <property type="component" value="Chromosome 1"/>
</dbReference>
<organism evidence="2 3">
    <name type="scientific">Synaphobranchus kaupii</name>
    <name type="common">Kaup's arrowtooth eel</name>
    <dbReference type="NCBI Taxonomy" id="118154"/>
    <lineage>
        <taxon>Eukaryota</taxon>
        <taxon>Metazoa</taxon>
        <taxon>Chordata</taxon>
        <taxon>Craniata</taxon>
        <taxon>Vertebrata</taxon>
        <taxon>Euteleostomi</taxon>
        <taxon>Actinopterygii</taxon>
        <taxon>Neopterygii</taxon>
        <taxon>Teleostei</taxon>
        <taxon>Anguilliformes</taxon>
        <taxon>Synaphobranchidae</taxon>
        <taxon>Synaphobranchus</taxon>
    </lineage>
</organism>
<dbReference type="EMBL" id="JAINUF010000001">
    <property type="protein sequence ID" value="KAJ8381059.1"/>
    <property type="molecule type" value="Genomic_DNA"/>
</dbReference>
<feature type="compositionally biased region" description="Basic and acidic residues" evidence="1">
    <location>
        <begin position="1"/>
        <end position="18"/>
    </location>
</feature>
<name>A0A9Q1JE99_SYNKA</name>
<keyword evidence="3" id="KW-1185">Reference proteome</keyword>
<gene>
    <name evidence="2" type="ORF">SKAU_G00018370</name>
</gene>
<evidence type="ECO:0000256" key="1">
    <source>
        <dbReference type="SAM" id="MobiDB-lite"/>
    </source>
</evidence>